<comment type="caution">
    <text evidence="3">The sequence shown here is derived from an EMBL/GenBank/DDBJ whole genome shotgun (WGS) entry which is preliminary data.</text>
</comment>
<evidence type="ECO:0008006" key="4">
    <source>
        <dbReference type="Google" id="ProtNLM"/>
    </source>
</evidence>
<evidence type="ECO:0000256" key="1">
    <source>
        <dbReference type="ARBA" id="ARBA00007198"/>
    </source>
</evidence>
<gene>
    <name evidence="3" type="ORF">ENK44_04375</name>
</gene>
<dbReference type="Gene3D" id="3.40.30.10">
    <property type="entry name" value="Glutaredoxin"/>
    <property type="match status" value="1"/>
</dbReference>
<organism evidence="3">
    <name type="scientific">Caldithrix abyssi</name>
    <dbReference type="NCBI Taxonomy" id="187145"/>
    <lineage>
        <taxon>Bacteria</taxon>
        <taxon>Pseudomonadati</taxon>
        <taxon>Calditrichota</taxon>
        <taxon>Calditrichia</taxon>
        <taxon>Calditrichales</taxon>
        <taxon>Calditrichaceae</taxon>
        <taxon>Caldithrix</taxon>
    </lineage>
</organism>
<dbReference type="InterPro" id="IPR006660">
    <property type="entry name" value="Arsenate_reductase-like"/>
</dbReference>
<dbReference type="EMBL" id="DRQG01000034">
    <property type="protein sequence ID" value="HGY54914.1"/>
    <property type="molecule type" value="Genomic_DNA"/>
</dbReference>
<dbReference type="PROSITE" id="PS51353">
    <property type="entry name" value="ARSC"/>
    <property type="match status" value="1"/>
</dbReference>
<dbReference type="InterPro" id="IPR036249">
    <property type="entry name" value="Thioredoxin-like_sf"/>
</dbReference>
<dbReference type="AlphaFoldDB" id="A0A7V4TYX0"/>
<accession>A0A7V4TYX0</accession>
<evidence type="ECO:0000256" key="2">
    <source>
        <dbReference type="PROSITE-ProRule" id="PRU01282"/>
    </source>
</evidence>
<name>A0A7V4TYX0_CALAY</name>
<evidence type="ECO:0000313" key="3">
    <source>
        <dbReference type="EMBL" id="HGY54914.1"/>
    </source>
</evidence>
<dbReference type="Pfam" id="PF03960">
    <property type="entry name" value="ArsC"/>
    <property type="match status" value="1"/>
</dbReference>
<dbReference type="Proteomes" id="UP000885779">
    <property type="component" value="Unassembled WGS sequence"/>
</dbReference>
<proteinExistence type="inferred from homology"/>
<comment type="similarity">
    <text evidence="1 2">Belongs to the ArsC family.</text>
</comment>
<reference evidence="3" key="1">
    <citation type="journal article" date="2020" name="mSystems">
        <title>Genome- and Community-Level Interaction Insights into Carbon Utilization and Element Cycling Functions of Hydrothermarchaeota in Hydrothermal Sediment.</title>
        <authorList>
            <person name="Zhou Z."/>
            <person name="Liu Y."/>
            <person name="Xu W."/>
            <person name="Pan J."/>
            <person name="Luo Z.H."/>
            <person name="Li M."/>
        </authorList>
    </citation>
    <scope>NUCLEOTIDE SEQUENCE [LARGE SCALE GENOMIC DNA]</scope>
    <source>
        <strain evidence="3">HyVt-577</strain>
    </source>
</reference>
<dbReference type="SUPFAM" id="SSF52833">
    <property type="entry name" value="Thioredoxin-like"/>
    <property type="match status" value="1"/>
</dbReference>
<sequence length="79" mass="9076">MEQLREIAGQLGVWSITNSKGPTFRKLGLKGKDLSDDELLEWLHKEQGMIKRPLIEKDGTYWVGEKGFDEEAILNFINN</sequence>
<protein>
    <recommendedName>
        <fullName evidence="4">Arsenate reductase</fullName>
    </recommendedName>
</protein>